<protein>
    <submittedName>
        <fullName evidence="6">Cytochrome c</fullName>
    </submittedName>
</protein>
<dbReference type="Gene3D" id="1.10.760.10">
    <property type="entry name" value="Cytochrome c-like domain"/>
    <property type="match status" value="1"/>
</dbReference>
<name>A0A518HRY3_9BACT</name>
<dbReference type="InterPro" id="IPR009056">
    <property type="entry name" value="Cyt_c-like_dom"/>
</dbReference>
<dbReference type="GO" id="GO:0046872">
    <property type="term" value="F:metal ion binding"/>
    <property type="evidence" value="ECO:0007669"/>
    <property type="project" value="UniProtKB-KW"/>
</dbReference>
<accession>A0A518HRY3</accession>
<evidence type="ECO:0000256" key="2">
    <source>
        <dbReference type="ARBA" id="ARBA00022723"/>
    </source>
</evidence>
<dbReference type="PROSITE" id="PS51007">
    <property type="entry name" value="CYTC"/>
    <property type="match status" value="1"/>
</dbReference>
<dbReference type="EMBL" id="CP037423">
    <property type="protein sequence ID" value="QDV43609.1"/>
    <property type="molecule type" value="Genomic_DNA"/>
</dbReference>
<evidence type="ECO:0000313" key="7">
    <source>
        <dbReference type="Proteomes" id="UP000319004"/>
    </source>
</evidence>
<evidence type="ECO:0000256" key="4">
    <source>
        <dbReference type="PROSITE-ProRule" id="PRU00433"/>
    </source>
</evidence>
<dbReference type="GO" id="GO:0009055">
    <property type="term" value="F:electron transfer activity"/>
    <property type="evidence" value="ECO:0007669"/>
    <property type="project" value="InterPro"/>
</dbReference>
<dbReference type="InterPro" id="IPR036909">
    <property type="entry name" value="Cyt_c-like_dom_sf"/>
</dbReference>
<dbReference type="KEGG" id="snep:Enr13x_34660"/>
<feature type="domain" description="Cytochrome c" evidence="5">
    <location>
        <begin position="271"/>
        <end position="404"/>
    </location>
</feature>
<proteinExistence type="predicted"/>
<keyword evidence="7" id="KW-1185">Reference proteome</keyword>
<dbReference type="AlphaFoldDB" id="A0A518HRY3"/>
<reference evidence="6 7" key="1">
    <citation type="submission" date="2019-03" db="EMBL/GenBank/DDBJ databases">
        <title>Deep-cultivation of Planctomycetes and their phenomic and genomic characterization uncovers novel biology.</title>
        <authorList>
            <person name="Wiegand S."/>
            <person name="Jogler M."/>
            <person name="Boedeker C."/>
            <person name="Pinto D."/>
            <person name="Vollmers J."/>
            <person name="Rivas-Marin E."/>
            <person name="Kohn T."/>
            <person name="Peeters S.H."/>
            <person name="Heuer A."/>
            <person name="Rast P."/>
            <person name="Oberbeckmann S."/>
            <person name="Bunk B."/>
            <person name="Jeske O."/>
            <person name="Meyerdierks A."/>
            <person name="Storesund J.E."/>
            <person name="Kallscheuer N."/>
            <person name="Luecker S."/>
            <person name="Lage O.M."/>
            <person name="Pohl T."/>
            <person name="Merkel B.J."/>
            <person name="Hornburger P."/>
            <person name="Mueller R.-W."/>
            <person name="Bruemmer F."/>
            <person name="Labrenz M."/>
            <person name="Spormann A.M."/>
            <person name="Op den Camp H."/>
            <person name="Overmann J."/>
            <person name="Amann R."/>
            <person name="Jetten M.S.M."/>
            <person name="Mascher T."/>
            <person name="Medema M.H."/>
            <person name="Devos D.P."/>
            <person name="Kaster A.-K."/>
            <person name="Ovreas L."/>
            <person name="Rohde M."/>
            <person name="Galperin M.Y."/>
            <person name="Jogler C."/>
        </authorList>
    </citation>
    <scope>NUCLEOTIDE SEQUENCE [LARGE SCALE GENOMIC DNA]</scope>
    <source>
        <strain evidence="6 7">Enr13</strain>
    </source>
</reference>
<evidence type="ECO:0000256" key="3">
    <source>
        <dbReference type="ARBA" id="ARBA00023004"/>
    </source>
</evidence>
<dbReference type="NCBIfam" id="TIGR02603">
    <property type="entry name" value="CxxCH_TIGR02603"/>
    <property type="match status" value="1"/>
</dbReference>
<dbReference type="InterPro" id="IPR013427">
    <property type="entry name" value="Haem-bd_dom_put"/>
</dbReference>
<dbReference type="PANTHER" id="PTHR33546">
    <property type="entry name" value="LARGE, MULTIFUNCTIONAL SECRETED PROTEIN-RELATED"/>
    <property type="match status" value="1"/>
</dbReference>
<keyword evidence="2 4" id="KW-0479">Metal-binding</keyword>
<dbReference type="OrthoDB" id="225269at2"/>
<evidence type="ECO:0000256" key="1">
    <source>
        <dbReference type="ARBA" id="ARBA00022617"/>
    </source>
</evidence>
<sequence>MKPIPHPPCHASLARSGRLVLLPLLLLFTSQPVAMALDEAATLALLVRTIRQTDQDTVRAALMKGMLRGLEGRRNVQAPDDWSVLAEALSRSDNASIRESADRLSQIFGDAAATERALATLRDSSAPGAERQAALGSLVTQRYEGLADELEGLLEIEALHLDAIRAYGIIAKQDAPNILLARYADAAPQSQRAIIETLATRKAYAKALVRGIKTNIVPREHIPSYIARSLRDVLGKEFTEVYGEIPELQKNTREMIDKYKRLITDEVLASADARRGRVVFQKTCGACHLMYAAGGKVGPDLTGSNRANLDYLLLNSVDPSGDVPEGYRTQLIQTVDGRVLTGVLAEEDNRRVVLKTVDQPRVVIAKEDIEARKVSEKSMMPEGQLDQLSRKDLFDLVKYMQTKSQVEAAK</sequence>
<keyword evidence="3 4" id="KW-0408">Iron</keyword>
<dbReference type="PANTHER" id="PTHR33546:SF1">
    <property type="entry name" value="LARGE, MULTIFUNCTIONAL SECRETED PROTEIN"/>
    <property type="match status" value="1"/>
</dbReference>
<gene>
    <name evidence="6" type="ORF">Enr13x_34660</name>
</gene>
<dbReference type="SUPFAM" id="SSF46626">
    <property type="entry name" value="Cytochrome c"/>
    <property type="match status" value="1"/>
</dbReference>
<dbReference type="GO" id="GO:0020037">
    <property type="term" value="F:heme binding"/>
    <property type="evidence" value="ECO:0007669"/>
    <property type="project" value="InterPro"/>
</dbReference>
<dbReference type="Proteomes" id="UP000319004">
    <property type="component" value="Chromosome"/>
</dbReference>
<evidence type="ECO:0000259" key="5">
    <source>
        <dbReference type="PROSITE" id="PS51007"/>
    </source>
</evidence>
<keyword evidence="1 4" id="KW-0349">Heme</keyword>
<organism evidence="6 7">
    <name type="scientific">Stieleria neptunia</name>
    <dbReference type="NCBI Taxonomy" id="2527979"/>
    <lineage>
        <taxon>Bacteria</taxon>
        <taxon>Pseudomonadati</taxon>
        <taxon>Planctomycetota</taxon>
        <taxon>Planctomycetia</taxon>
        <taxon>Pirellulales</taxon>
        <taxon>Pirellulaceae</taxon>
        <taxon>Stieleria</taxon>
    </lineage>
</organism>
<dbReference type="Pfam" id="PF13442">
    <property type="entry name" value="Cytochrome_CBB3"/>
    <property type="match status" value="1"/>
</dbReference>
<evidence type="ECO:0000313" key="6">
    <source>
        <dbReference type="EMBL" id="QDV43609.1"/>
    </source>
</evidence>